<feature type="chain" id="PRO_5010193475" evidence="1">
    <location>
        <begin position="20"/>
        <end position="238"/>
    </location>
</feature>
<protein>
    <submittedName>
        <fullName evidence="3">Uncharacterized protein LOC106180244</fullName>
    </submittedName>
</protein>
<accession>A0A1S3KB26</accession>
<gene>
    <name evidence="3" type="primary">LOC106180244</name>
</gene>
<dbReference type="GeneID" id="106180244"/>
<evidence type="ECO:0000313" key="2">
    <source>
        <dbReference type="Proteomes" id="UP000085678"/>
    </source>
</evidence>
<proteinExistence type="predicted"/>
<dbReference type="PROSITE" id="PS51257">
    <property type="entry name" value="PROKAR_LIPOPROTEIN"/>
    <property type="match status" value="1"/>
</dbReference>
<name>A0A1S3KB26_LINAN</name>
<organism evidence="2 3">
    <name type="scientific">Lingula anatina</name>
    <name type="common">Brachiopod</name>
    <name type="synonym">Lingula unguis</name>
    <dbReference type="NCBI Taxonomy" id="7574"/>
    <lineage>
        <taxon>Eukaryota</taxon>
        <taxon>Metazoa</taxon>
        <taxon>Spiralia</taxon>
        <taxon>Lophotrochozoa</taxon>
        <taxon>Brachiopoda</taxon>
        <taxon>Linguliformea</taxon>
        <taxon>Lingulata</taxon>
        <taxon>Lingulida</taxon>
        <taxon>Linguloidea</taxon>
        <taxon>Lingulidae</taxon>
        <taxon>Lingula</taxon>
    </lineage>
</organism>
<dbReference type="RefSeq" id="XP_013419634.1">
    <property type="nucleotide sequence ID" value="XM_013564180.1"/>
</dbReference>
<evidence type="ECO:0000313" key="3">
    <source>
        <dbReference type="RefSeq" id="XP_013419634.1"/>
    </source>
</evidence>
<dbReference type="AlphaFoldDB" id="A0A1S3KB26"/>
<evidence type="ECO:0000256" key="1">
    <source>
        <dbReference type="SAM" id="SignalP"/>
    </source>
</evidence>
<feature type="signal peptide" evidence="1">
    <location>
        <begin position="1"/>
        <end position="19"/>
    </location>
</feature>
<dbReference type="KEGG" id="lak:106180244"/>
<reference evidence="3" key="1">
    <citation type="submission" date="2025-08" db="UniProtKB">
        <authorList>
            <consortium name="RefSeq"/>
        </authorList>
    </citation>
    <scope>IDENTIFICATION</scope>
    <source>
        <tissue evidence="3">Gonads</tissue>
    </source>
</reference>
<keyword evidence="2" id="KW-1185">Reference proteome</keyword>
<dbReference type="InParanoid" id="A0A1S3KB26"/>
<sequence length="238" mass="26218">MKINVALALFAVFLTACYADDEPVGETVVEFDDELDGELVVTEAPMVVTEAPLAPCRGRQVLDCMNPLIQWAQEKGISLFTSGRDMGREELPTTRRDYVEASCGLFGEMRECFSDLKERCLPQRPGFLYGKLLDGLEATFGVICGPKMGVYLNHLVCLKEVTKTNVEALRVCKRQAAGLGVKIAMSLFGLVSRETICEGVDSYADCVANVYEECGEDVSDVMNEISSTAMKRLLRLEC</sequence>
<keyword evidence="1" id="KW-0732">Signal</keyword>
<dbReference type="Proteomes" id="UP000085678">
    <property type="component" value="Unplaced"/>
</dbReference>